<evidence type="ECO:0000313" key="3">
    <source>
        <dbReference type="Proteomes" id="UP000321085"/>
    </source>
</evidence>
<organism evidence="2 3">
    <name type="scientific">Microvirga aerophila</name>
    <dbReference type="NCBI Taxonomy" id="670291"/>
    <lineage>
        <taxon>Bacteria</taxon>
        <taxon>Pseudomonadati</taxon>
        <taxon>Pseudomonadota</taxon>
        <taxon>Alphaproteobacteria</taxon>
        <taxon>Hyphomicrobiales</taxon>
        <taxon>Methylobacteriaceae</taxon>
        <taxon>Microvirga</taxon>
    </lineage>
</organism>
<dbReference type="EMBL" id="BJYU01000280">
    <property type="protein sequence ID" value="GEO18947.1"/>
    <property type="molecule type" value="Genomic_DNA"/>
</dbReference>
<feature type="signal peptide" evidence="1">
    <location>
        <begin position="1"/>
        <end position="22"/>
    </location>
</feature>
<feature type="chain" id="PRO_5021765082" description="Secreted protein" evidence="1">
    <location>
        <begin position="23"/>
        <end position="92"/>
    </location>
</feature>
<name>A0A512C4E9_9HYPH</name>
<keyword evidence="3" id="KW-1185">Reference proteome</keyword>
<dbReference type="RefSeq" id="WP_114189422.1">
    <property type="nucleotide sequence ID" value="NZ_BJYU01000280.1"/>
</dbReference>
<dbReference type="Proteomes" id="UP000321085">
    <property type="component" value="Unassembled WGS sequence"/>
</dbReference>
<sequence length="92" mass="9658">MRAYRLGIALLVSGACLSPAAAQQVPRLDIDATCRAAPRLLAEDANPYDGCVQDETDAERKLKAMWGSAAAAHRETCGGKPRSAARPATSTC</sequence>
<dbReference type="OrthoDB" id="7960860at2"/>
<protein>
    <recommendedName>
        <fullName evidence="4">Secreted protein</fullName>
    </recommendedName>
</protein>
<dbReference type="PROSITE" id="PS51257">
    <property type="entry name" value="PROKAR_LIPOPROTEIN"/>
    <property type="match status" value="1"/>
</dbReference>
<gene>
    <name evidence="2" type="ORF">MAE02_66430</name>
</gene>
<reference evidence="2 3" key="1">
    <citation type="submission" date="2019-07" db="EMBL/GenBank/DDBJ databases">
        <title>Whole genome shotgun sequence of Microvirga aerophila NBRC 106136.</title>
        <authorList>
            <person name="Hosoyama A."/>
            <person name="Uohara A."/>
            <person name="Ohji S."/>
            <person name="Ichikawa N."/>
        </authorList>
    </citation>
    <scope>NUCLEOTIDE SEQUENCE [LARGE SCALE GENOMIC DNA]</scope>
    <source>
        <strain evidence="2 3">NBRC 106136</strain>
    </source>
</reference>
<accession>A0A512C4E9</accession>
<comment type="caution">
    <text evidence="2">The sequence shown here is derived from an EMBL/GenBank/DDBJ whole genome shotgun (WGS) entry which is preliminary data.</text>
</comment>
<proteinExistence type="predicted"/>
<evidence type="ECO:0000313" key="2">
    <source>
        <dbReference type="EMBL" id="GEO18947.1"/>
    </source>
</evidence>
<keyword evidence="1" id="KW-0732">Signal</keyword>
<evidence type="ECO:0000256" key="1">
    <source>
        <dbReference type="SAM" id="SignalP"/>
    </source>
</evidence>
<evidence type="ECO:0008006" key="4">
    <source>
        <dbReference type="Google" id="ProtNLM"/>
    </source>
</evidence>
<dbReference type="AlphaFoldDB" id="A0A512C4E9"/>